<dbReference type="RefSeq" id="WP_053923178.1">
    <property type="nucleotide sequence ID" value="NZ_LGKG01000068.1"/>
</dbReference>
<reference evidence="4" key="1">
    <citation type="submission" date="2015-07" db="EMBL/GenBank/DDBJ databases">
        <authorList>
            <person name="Ju K.-S."/>
            <person name="Doroghazi J.R."/>
            <person name="Metcalf W.W."/>
        </authorList>
    </citation>
    <scope>NUCLEOTIDE SEQUENCE [LARGE SCALE GENOMIC DNA]</scope>
    <source>
        <strain evidence="4">NRRL ISP-5002</strain>
    </source>
</reference>
<dbReference type="PATRIC" id="fig|66876.3.peg.1978"/>
<dbReference type="InterPro" id="IPR025403">
    <property type="entry name" value="TgpA-like_C"/>
</dbReference>
<keyword evidence="4" id="KW-1185">Reference proteome</keyword>
<keyword evidence="1" id="KW-1133">Transmembrane helix</keyword>
<name>A0A0N1JYV9_9ACTN</name>
<evidence type="ECO:0000313" key="4">
    <source>
        <dbReference type="Proteomes" id="UP000037982"/>
    </source>
</evidence>
<sequence>MTTGGITAALGRLMARADDDMPVRIPRVPAREAAEHELSDPRYHQHDPNPLRQALDWFWDRVDDLFTAAAGATPGGWIGLAAVAAMVLLLIVALRLRLGALRRTPATTGGALFTDAPRSAAEHRTAANRLAAGGLWNQAMQERMRAIVLALEERALLTPAPGRTADEAAAAAGRVLPAHADRLSAAARTFDDVTYGGRPGTEREYALLTALDSDLQHARPHLAAAPTRSRG</sequence>
<gene>
    <name evidence="3" type="ORF">ADL29_09080</name>
</gene>
<comment type="caution">
    <text evidence="3">The sequence shown here is derived from an EMBL/GenBank/DDBJ whole genome shotgun (WGS) entry which is preliminary data.</text>
</comment>
<accession>A0A0N1JYV9</accession>
<dbReference type="Pfam" id="PF13559">
    <property type="entry name" value="DUF4129"/>
    <property type="match status" value="1"/>
</dbReference>
<dbReference type="Proteomes" id="UP000037982">
    <property type="component" value="Unassembled WGS sequence"/>
</dbReference>
<dbReference type="AlphaFoldDB" id="A0A0N1JYV9"/>
<organism evidence="3 4">
    <name type="scientific">Streptomyces chattanoogensis</name>
    <dbReference type="NCBI Taxonomy" id="66876"/>
    <lineage>
        <taxon>Bacteria</taxon>
        <taxon>Bacillati</taxon>
        <taxon>Actinomycetota</taxon>
        <taxon>Actinomycetes</taxon>
        <taxon>Kitasatosporales</taxon>
        <taxon>Streptomycetaceae</taxon>
        <taxon>Streptomyces</taxon>
    </lineage>
</organism>
<evidence type="ECO:0000256" key="1">
    <source>
        <dbReference type="SAM" id="Phobius"/>
    </source>
</evidence>
<proteinExistence type="predicted"/>
<evidence type="ECO:0000259" key="2">
    <source>
        <dbReference type="Pfam" id="PF13559"/>
    </source>
</evidence>
<protein>
    <submittedName>
        <fullName evidence="3">Membrane protein</fullName>
    </submittedName>
</protein>
<evidence type="ECO:0000313" key="3">
    <source>
        <dbReference type="EMBL" id="KPC64785.1"/>
    </source>
</evidence>
<keyword evidence="1" id="KW-0812">Transmembrane</keyword>
<keyword evidence="1" id="KW-0472">Membrane</keyword>
<dbReference type="EMBL" id="LGKG01000068">
    <property type="protein sequence ID" value="KPC64785.1"/>
    <property type="molecule type" value="Genomic_DNA"/>
</dbReference>
<feature type="domain" description="Protein-glutamine gamma-glutamyltransferase-like C-terminal" evidence="2">
    <location>
        <begin position="143"/>
        <end position="211"/>
    </location>
</feature>
<feature type="transmembrane region" description="Helical" evidence="1">
    <location>
        <begin position="75"/>
        <end position="94"/>
    </location>
</feature>